<evidence type="ECO:0008006" key="3">
    <source>
        <dbReference type="Google" id="ProtNLM"/>
    </source>
</evidence>
<sequence length="135" mass="15372">MLMQATDEKKADPKSADDLTVYLLTSRGGLGAEEMLSFKRAYWDIENGAHQRLDCSRLQEDKSRVRTRSNAHNLGLFRRTALSLARHWIEHQPNARKATTNGFIAAMRKDNSELAFRLVTAKTPKWLPSITKETT</sequence>
<reference evidence="1 2" key="1">
    <citation type="submission" date="2019-04" db="EMBL/GenBank/DDBJ databases">
        <authorList>
            <person name="Van Vliet M D."/>
        </authorList>
    </citation>
    <scope>NUCLEOTIDE SEQUENCE [LARGE SCALE GENOMIC DNA]</scope>
    <source>
        <strain evidence="1 2">F21</strain>
    </source>
</reference>
<protein>
    <recommendedName>
        <fullName evidence="3">Transposase IS4-like domain-containing protein</fullName>
    </recommendedName>
</protein>
<keyword evidence="2" id="KW-1185">Reference proteome</keyword>
<accession>A0A6C2UVP3</accession>
<organism evidence="1 2">
    <name type="scientific">Pontiella sulfatireligans</name>
    <dbReference type="NCBI Taxonomy" id="2750658"/>
    <lineage>
        <taxon>Bacteria</taxon>
        <taxon>Pseudomonadati</taxon>
        <taxon>Kiritimatiellota</taxon>
        <taxon>Kiritimatiellia</taxon>
        <taxon>Kiritimatiellales</taxon>
        <taxon>Pontiellaceae</taxon>
        <taxon>Pontiella</taxon>
    </lineage>
</organism>
<dbReference type="AlphaFoldDB" id="A0A6C2UVP3"/>
<gene>
    <name evidence="1" type="ORF">SCARR_05361</name>
</gene>
<evidence type="ECO:0000313" key="1">
    <source>
        <dbReference type="EMBL" id="VGO23254.1"/>
    </source>
</evidence>
<name>A0A6C2UVP3_9BACT</name>
<evidence type="ECO:0000313" key="2">
    <source>
        <dbReference type="Proteomes" id="UP000346198"/>
    </source>
</evidence>
<dbReference type="EMBL" id="CAAHFH010000003">
    <property type="protein sequence ID" value="VGO23254.1"/>
    <property type="molecule type" value="Genomic_DNA"/>
</dbReference>
<proteinExistence type="predicted"/>
<dbReference type="Proteomes" id="UP000346198">
    <property type="component" value="Unassembled WGS sequence"/>
</dbReference>